<accession>A0A6N9T7T7</accession>
<dbReference type="EMBL" id="JAAAMG010000012">
    <property type="protein sequence ID" value="NDW05809.1"/>
    <property type="molecule type" value="Genomic_DNA"/>
</dbReference>
<comment type="caution">
    <text evidence="3">The sequence shown here is derived from an EMBL/GenBank/DDBJ whole genome shotgun (WGS) entry which is preliminary data.</text>
</comment>
<feature type="chain" id="PRO_5026686805" evidence="2">
    <location>
        <begin position="24"/>
        <end position="125"/>
    </location>
</feature>
<gene>
    <name evidence="3" type="ORF">GTK09_15395</name>
</gene>
<keyword evidence="2" id="KW-0732">Signal</keyword>
<feature type="region of interest" description="Disordered" evidence="1">
    <location>
        <begin position="66"/>
        <end position="111"/>
    </location>
</feature>
<sequence length="125" mass="13218">MRSNIIATSIFAAAVTLSAAATAQTVPGSDYFRTRANEAARADVAAGGVYGGTERGAKAYGFSANQRVPGSDYDRTRANEAARDSVRDNDLRGSAVSVGTLSQTRVPGSDYGRTIRNEQIRDSIR</sequence>
<dbReference type="RefSeq" id="WP_163464060.1">
    <property type="nucleotide sequence ID" value="NZ_JAAAMG010000012.1"/>
</dbReference>
<organism evidence="3 4">
    <name type="scientific">Jiella pacifica</name>
    <dbReference type="NCBI Taxonomy" id="2696469"/>
    <lineage>
        <taxon>Bacteria</taxon>
        <taxon>Pseudomonadati</taxon>
        <taxon>Pseudomonadota</taxon>
        <taxon>Alphaproteobacteria</taxon>
        <taxon>Hyphomicrobiales</taxon>
        <taxon>Aurantimonadaceae</taxon>
        <taxon>Jiella</taxon>
    </lineage>
</organism>
<feature type="compositionally biased region" description="Polar residues" evidence="1">
    <location>
        <begin position="97"/>
        <end position="106"/>
    </location>
</feature>
<feature type="compositionally biased region" description="Basic and acidic residues" evidence="1">
    <location>
        <begin position="72"/>
        <end position="91"/>
    </location>
</feature>
<dbReference type="AlphaFoldDB" id="A0A6N9T7T7"/>
<name>A0A6N9T7T7_9HYPH</name>
<protein>
    <submittedName>
        <fullName evidence="3">Uncharacterized protein</fullName>
    </submittedName>
</protein>
<evidence type="ECO:0000256" key="2">
    <source>
        <dbReference type="SAM" id="SignalP"/>
    </source>
</evidence>
<feature type="signal peptide" evidence="2">
    <location>
        <begin position="1"/>
        <end position="23"/>
    </location>
</feature>
<evidence type="ECO:0000313" key="3">
    <source>
        <dbReference type="EMBL" id="NDW05809.1"/>
    </source>
</evidence>
<keyword evidence="4" id="KW-1185">Reference proteome</keyword>
<reference evidence="3 4" key="1">
    <citation type="submission" date="2020-01" db="EMBL/GenBank/DDBJ databases">
        <title>Jiella pacifica sp. nov.</title>
        <authorList>
            <person name="Xue Z."/>
            <person name="Zhu S."/>
            <person name="Chen J."/>
            <person name="Yang J."/>
        </authorList>
    </citation>
    <scope>NUCLEOTIDE SEQUENCE [LARGE SCALE GENOMIC DNA]</scope>
    <source>
        <strain evidence="3 4">40Bstr34</strain>
    </source>
</reference>
<evidence type="ECO:0000313" key="4">
    <source>
        <dbReference type="Proteomes" id="UP000469011"/>
    </source>
</evidence>
<proteinExistence type="predicted"/>
<dbReference type="Proteomes" id="UP000469011">
    <property type="component" value="Unassembled WGS sequence"/>
</dbReference>
<evidence type="ECO:0000256" key="1">
    <source>
        <dbReference type="SAM" id="MobiDB-lite"/>
    </source>
</evidence>